<proteinExistence type="predicted"/>
<feature type="region of interest" description="Disordered" evidence="1">
    <location>
        <begin position="579"/>
        <end position="621"/>
    </location>
</feature>
<evidence type="ECO:0000313" key="3">
    <source>
        <dbReference type="Proteomes" id="UP000029665"/>
    </source>
</evidence>
<evidence type="ECO:0000256" key="1">
    <source>
        <dbReference type="SAM" id="MobiDB-lite"/>
    </source>
</evidence>
<sequence>MSVVPTEMILARILEHLSPGPRPPPDGNSAAEPAAKERRVCQQTIARLALVSREVSEPALDALWRHIDNFRDLLLIFPSYDKDAERFSDIISDADWARFQSYAVRVRSLHLGNVSGVHAHVWTILTRRCPRDPLLPNLERLTGFVFNAESACYHILFSPTIRELELKIGEEVDAGTIRLVMQVVQSTLSTLRGLKIEDDIKFDYHGKAARPPAVQFWTLTQLQDLKVVQEVSLSVEQVEALAAFPALRTLDLNLRSMPEVRPRSVAGFLQLRELALSGSLSCATCFVMAIQPPVLNSLAVSSQFSCGRTVGLGEDTKNSIQSMSTALPVSLRRINLTIGCQCDTKTHFTQPSDLFTPLRSLTGLHDVVLTFRTRFHLPDKVLYSLRDVWPELRVFKVATVKTNKVPGGNEVHHNSYEDRGYRRRGRHYYSPSSPRTSRSRCRSPNKSTPPNDPPTLPTLAAFAHAHPYLQTLEVPAMNVSVLPALDVVPILMHPLREFRVSELPAGLPLYECALVLDLFFPHLALSDARDAVAKGGQDRMDELKLILLGLQSGRTGTHWTRAERLGGYYGDIPLPTPTVVRSGGAQSKSGGNQRSMTVIVDPIPPPHSHSTSRTRSGSDFY</sequence>
<dbReference type="OMA" id="SVWTILT"/>
<dbReference type="OrthoDB" id="2750697at2759"/>
<accession>A0A060ST59</accession>
<evidence type="ECO:0000313" key="2">
    <source>
        <dbReference type="EMBL" id="CDO77580.1"/>
    </source>
</evidence>
<reference evidence="2" key="1">
    <citation type="submission" date="2014-01" db="EMBL/GenBank/DDBJ databases">
        <title>The genome of the white-rot fungus Pycnoporus cinnabarinus: a basidiomycete model with a versatile arsenal for lignocellulosic biomass breakdown.</title>
        <authorList>
            <person name="Levasseur A."/>
            <person name="Lomascolo A."/>
            <person name="Ruiz-Duenas F.J."/>
            <person name="Uzan E."/>
            <person name="Piumi F."/>
            <person name="Kues U."/>
            <person name="Ram A.F.J."/>
            <person name="Murat C."/>
            <person name="Haon M."/>
            <person name="Benoit I."/>
            <person name="Arfi Y."/>
            <person name="Chevret D."/>
            <person name="Drula E."/>
            <person name="Kwon M.J."/>
            <person name="Gouret P."/>
            <person name="Lesage-Meessen L."/>
            <person name="Lombard V."/>
            <person name="Mariette J."/>
            <person name="Noirot C."/>
            <person name="Park J."/>
            <person name="Patyshakuliyeva A."/>
            <person name="Wieneger R.A.B."/>
            <person name="Wosten H.A.B."/>
            <person name="Martin F."/>
            <person name="Coutinho P.M."/>
            <person name="de Vries R."/>
            <person name="Martinez A.T."/>
            <person name="Klopp C."/>
            <person name="Pontarotti P."/>
            <person name="Henrissat B."/>
            <person name="Record E."/>
        </authorList>
    </citation>
    <scope>NUCLEOTIDE SEQUENCE [LARGE SCALE GENOMIC DNA]</scope>
    <source>
        <strain evidence="2">BRFM137</strain>
    </source>
</reference>
<dbReference type="HOGENOM" id="CLU_440146_0_0_1"/>
<comment type="caution">
    <text evidence="2">The sequence shown here is derived from an EMBL/GenBank/DDBJ whole genome shotgun (WGS) entry which is preliminary data.</text>
</comment>
<feature type="region of interest" description="Disordered" evidence="1">
    <location>
        <begin position="17"/>
        <end position="36"/>
    </location>
</feature>
<dbReference type="AlphaFoldDB" id="A0A060ST59"/>
<organism evidence="2 3">
    <name type="scientific">Pycnoporus cinnabarinus</name>
    <name type="common">Cinnabar-red polypore</name>
    <name type="synonym">Trametes cinnabarina</name>
    <dbReference type="NCBI Taxonomy" id="5643"/>
    <lineage>
        <taxon>Eukaryota</taxon>
        <taxon>Fungi</taxon>
        <taxon>Dikarya</taxon>
        <taxon>Basidiomycota</taxon>
        <taxon>Agaricomycotina</taxon>
        <taxon>Agaricomycetes</taxon>
        <taxon>Polyporales</taxon>
        <taxon>Polyporaceae</taxon>
        <taxon>Trametes</taxon>
    </lineage>
</organism>
<protein>
    <recommendedName>
        <fullName evidence="4">F-box domain-containing protein</fullName>
    </recommendedName>
</protein>
<dbReference type="Gene3D" id="3.80.10.10">
    <property type="entry name" value="Ribonuclease Inhibitor"/>
    <property type="match status" value="1"/>
</dbReference>
<keyword evidence="3" id="KW-1185">Reference proteome</keyword>
<dbReference type="InterPro" id="IPR032675">
    <property type="entry name" value="LRR_dom_sf"/>
</dbReference>
<dbReference type="STRING" id="5643.A0A060ST59"/>
<name>A0A060ST59_PYCCI</name>
<dbReference type="Proteomes" id="UP000029665">
    <property type="component" value="Unassembled WGS sequence"/>
</dbReference>
<evidence type="ECO:0008006" key="4">
    <source>
        <dbReference type="Google" id="ProtNLM"/>
    </source>
</evidence>
<gene>
    <name evidence="2" type="ORF">BN946_scf184936.g5</name>
</gene>
<feature type="region of interest" description="Disordered" evidence="1">
    <location>
        <begin position="422"/>
        <end position="456"/>
    </location>
</feature>
<feature type="compositionally biased region" description="Polar residues" evidence="1">
    <location>
        <begin position="584"/>
        <end position="596"/>
    </location>
</feature>
<dbReference type="EMBL" id="CCBP010000459">
    <property type="protein sequence ID" value="CDO77580.1"/>
    <property type="molecule type" value="Genomic_DNA"/>
</dbReference>